<keyword evidence="1" id="KW-0812">Transmembrane</keyword>
<reference evidence="3 4" key="1">
    <citation type="journal article" date="2019" name="Environ. Microbiol.">
        <title>An active ?-lactamase is a part of an orchestrated cell wall stress resistance network of Bacillus subtilis and related rhizosphere species.</title>
        <authorList>
            <person name="Bucher T."/>
            <person name="Keren-Paz A."/>
            <person name="Hausser J."/>
            <person name="Olender T."/>
            <person name="Cytryn E."/>
            <person name="Kolodkin-Gal I."/>
        </authorList>
    </citation>
    <scope>NUCLEOTIDE SEQUENCE [LARGE SCALE GENOMIC DNA]</scope>
    <source>
        <strain evidence="3 4">I186</strain>
    </source>
</reference>
<dbReference type="EMBL" id="SZOD01001725">
    <property type="protein sequence ID" value="TKI71577.1"/>
    <property type="molecule type" value="Genomic_DNA"/>
</dbReference>
<dbReference type="InterPro" id="IPR025436">
    <property type="entry name" value="DUF4179"/>
</dbReference>
<accession>A0A4U2ZB12</accession>
<dbReference type="Pfam" id="PF13786">
    <property type="entry name" value="DUF4179"/>
    <property type="match status" value="1"/>
</dbReference>
<evidence type="ECO:0000313" key="4">
    <source>
        <dbReference type="Proteomes" id="UP000305524"/>
    </source>
</evidence>
<name>A0A4U2ZB12_BACMY</name>
<dbReference type="Proteomes" id="UP000305524">
    <property type="component" value="Unassembled WGS sequence"/>
</dbReference>
<feature type="domain" description="DUF4179" evidence="2">
    <location>
        <begin position="37"/>
        <end position="123"/>
    </location>
</feature>
<evidence type="ECO:0000256" key="1">
    <source>
        <dbReference type="SAM" id="Phobius"/>
    </source>
</evidence>
<organism evidence="3 4">
    <name type="scientific">Bacillus mycoides</name>
    <dbReference type="NCBI Taxonomy" id="1405"/>
    <lineage>
        <taxon>Bacteria</taxon>
        <taxon>Bacillati</taxon>
        <taxon>Bacillota</taxon>
        <taxon>Bacilli</taxon>
        <taxon>Bacillales</taxon>
        <taxon>Bacillaceae</taxon>
        <taxon>Bacillus</taxon>
        <taxon>Bacillus cereus group</taxon>
    </lineage>
</organism>
<dbReference type="RefSeq" id="WP_137059931.1">
    <property type="nucleotide sequence ID" value="NZ_SZOD01001725.1"/>
</dbReference>
<evidence type="ECO:0000259" key="2">
    <source>
        <dbReference type="Pfam" id="PF13786"/>
    </source>
</evidence>
<comment type="caution">
    <text evidence="3">The sequence shown here is derived from an EMBL/GenBank/DDBJ whole genome shotgun (WGS) entry which is preliminary data.</text>
</comment>
<keyword evidence="1" id="KW-0472">Membrane</keyword>
<dbReference type="Gene3D" id="2.60.40.1630">
    <property type="entry name" value="bacillus anthracis domain"/>
    <property type="match status" value="1"/>
</dbReference>
<proteinExistence type="predicted"/>
<feature type="transmembrane region" description="Helical" evidence="1">
    <location>
        <begin position="43"/>
        <end position="61"/>
    </location>
</feature>
<sequence>MSFSNELKKEMKQEVPKEVKERAYQSFTQIHKRENKKKLKKKLLITGVAAAIIIPTSTMALNNSYFTQPQLKLNDMITDQVRKYAAAGKSIPLDQKITDQGITLHLKEMLIQEDKILVYYRFEQQDGSLIPYEFNTNGLHIVSSGKEKGKQVARPTYKNEKFNTVSELDFLSNNNLDSYQKDRIGNPNAPDIGMFYLTDATGKAFETALAFHDKPEGTVVFEVLQGEKFPDSLTINININRVGKKEGNWKNKILVDVEHKSVQKTDMDKDQ</sequence>
<keyword evidence="1" id="KW-1133">Transmembrane helix</keyword>
<gene>
    <name evidence="3" type="ORF">FC701_37735</name>
</gene>
<protein>
    <submittedName>
        <fullName evidence="3">DUF4179 domain-containing protein</fullName>
    </submittedName>
</protein>
<evidence type="ECO:0000313" key="3">
    <source>
        <dbReference type="EMBL" id="TKI71577.1"/>
    </source>
</evidence>
<dbReference type="AlphaFoldDB" id="A0A4U2ZB12"/>